<feature type="transmembrane region" description="Helical" evidence="2">
    <location>
        <begin position="61"/>
        <end position="82"/>
    </location>
</feature>
<reference evidence="3" key="1">
    <citation type="submission" date="2019-08" db="EMBL/GenBank/DDBJ databases">
        <authorList>
            <person name="Kucharzyk K."/>
            <person name="Murdoch R.W."/>
            <person name="Higgins S."/>
            <person name="Loffler F."/>
        </authorList>
    </citation>
    <scope>NUCLEOTIDE SEQUENCE</scope>
</reference>
<feature type="region of interest" description="Disordered" evidence="1">
    <location>
        <begin position="147"/>
        <end position="176"/>
    </location>
</feature>
<protein>
    <submittedName>
        <fullName evidence="3">Uncharacterized protein</fullName>
    </submittedName>
</protein>
<sequence>MVSTASVLTILSESVKSAAPAAKTIMLMSIATVRTSANAFLRFFMRVFLLKMFGGGPASLLPAYILWHALASICAGMGAGGFRSRCNIARAPPVVYIFRPSVIQAKKTVKTVYLYVICSYPFRPECYKAPAPRQTRSGRAHGLISGWRGSTGRFQTPLGPRPPAAAKWGKPAGAGR</sequence>
<evidence type="ECO:0000313" key="3">
    <source>
        <dbReference type="EMBL" id="MPM47826.1"/>
    </source>
</evidence>
<feature type="compositionally biased region" description="Low complexity" evidence="1">
    <location>
        <begin position="164"/>
        <end position="176"/>
    </location>
</feature>
<evidence type="ECO:0000256" key="2">
    <source>
        <dbReference type="SAM" id="Phobius"/>
    </source>
</evidence>
<gene>
    <name evidence="3" type="ORF">SDC9_94547</name>
</gene>
<keyword evidence="2" id="KW-1133">Transmembrane helix</keyword>
<keyword evidence="2" id="KW-0472">Membrane</keyword>
<keyword evidence="2" id="KW-0812">Transmembrane</keyword>
<dbReference type="AlphaFoldDB" id="A0A645A4H0"/>
<evidence type="ECO:0000256" key="1">
    <source>
        <dbReference type="SAM" id="MobiDB-lite"/>
    </source>
</evidence>
<comment type="caution">
    <text evidence="3">The sequence shown here is derived from an EMBL/GenBank/DDBJ whole genome shotgun (WGS) entry which is preliminary data.</text>
</comment>
<dbReference type="EMBL" id="VSSQ01011836">
    <property type="protein sequence ID" value="MPM47826.1"/>
    <property type="molecule type" value="Genomic_DNA"/>
</dbReference>
<accession>A0A645A4H0</accession>
<organism evidence="3">
    <name type="scientific">bioreactor metagenome</name>
    <dbReference type="NCBI Taxonomy" id="1076179"/>
    <lineage>
        <taxon>unclassified sequences</taxon>
        <taxon>metagenomes</taxon>
        <taxon>ecological metagenomes</taxon>
    </lineage>
</organism>
<proteinExistence type="predicted"/>
<name>A0A645A4H0_9ZZZZ</name>